<gene>
    <name evidence="6" type="ORF">DLAC_01396</name>
</gene>
<feature type="region of interest" description="Disordered" evidence="4">
    <location>
        <begin position="605"/>
        <end position="660"/>
    </location>
</feature>
<accession>A0A152A6Z5</accession>
<dbReference type="Proteomes" id="UP000076078">
    <property type="component" value="Unassembled WGS sequence"/>
</dbReference>
<dbReference type="GO" id="GO:0003743">
    <property type="term" value="F:translation initiation factor activity"/>
    <property type="evidence" value="ECO:0007669"/>
    <property type="project" value="UniProtKB-KW"/>
</dbReference>
<evidence type="ECO:0000313" key="6">
    <source>
        <dbReference type="EMBL" id="KYR01891.1"/>
    </source>
</evidence>
<name>A0A152A6Z5_TIELA</name>
<dbReference type="EMBL" id="LODT01000005">
    <property type="protein sequence ID" value="KYR01891.1"/>
    <property type="molecule type" value="Genomic_DNA"/>
</dbReference>
<sequence>MNQNLEILSNIQRILNKINNDNNQVLIEKILSKCEDQIKDKEIASIVINRVFLKVNDDFNLLPIYLEIISKLSLIFQKNIPSLNIGNLIIELFYKEIINIRNNNNNQSITEQRSQIMNYSKFVGECYKFKIYGNQFLSEILSLLLPIEVLQQIQNQNNSLEFNKVQLIQIESLATIFAIAGKSIHDGQANLKNCEEAISIVQKLMENKTTNLPPRVRFMFKNLIELKNNKWVPPKSQLELDIQAQKEIIHLAQSYGKSINKTLQDKCGNDDQLQTIFWKKLFQSFSSQNYKIFKELFIEEKSNSLTSSPNVPLSPFLLRTITSPIQISLNNIHNPNPQQTTSTNNNNTNLTSSSNNNNTSNGSNNSNNVQRPTPLLHLHSLMEVDNPNLPNGFISPKISRPGQTSPLLSSIQKNEVELNPTALSLNNNTITLKDVDPTMSLPISGGMFGNSGNTITIPEEESNDLSIILSIIDSKIWNSQREIWKKKILNKIIPIRTQLKKKQKIEILAAIWQNMCDNQDEYGSYLDLCMTFIKMDEGEVVNVEPQQPPPQPVQVLPTLPKPDKNLLQKVMNSGGRRSSVATIQLKQQTNINLETRRSSISVLSELSRRGSLSSDTPSYCPPAPKLRSTPTLKSTPHKPEVSNTTSTTTTTTTTTSTSSVQNNINCNETIEPIQKKFKPNEMDSFYTVLIESLQDDFALKMFVKKKSLTVYMELLKDLYREFIIEIPLLLKCIALVHNGLYELSDEECTLLFDLEELAQEQKNLEDENKSTNILKRNVQFYQWKTHTWQEDQQSPPPPPSSFFDLSSDVFVL</sequence>
<comment type="similarity">
    <text evidence="1">Belongs to the eukaryotic initiation factor 4G family.</text>
</comment>
<dbReference type="SUPFAM" id="SSF48371">
    <property type="entry name" value="ARM repeat"/>
    <property type="match status" value="1"/>
</dbReference>
<proteinExistence type="inferred from homology"/>
<feature type="compositionally biased region" description="Low complexity" evidence="4">
    <location>
        <begin position="644"/>
        <end position="659"/>
    </location>
</feature>
<evidence type="ECO:0000256" key="4">
    <source>
        <dbReference type="SAM" id="MobiDB-lite"/>
    </source>
</evidence>
<evidence type="ECO:0000256" key="2">
    <source>
        <dbReference type="ARBA" id="ARBA00022540"/>
    </source>
</evidence>
<feature type="compositionally biased region" description="Low complexity" evidence="4">
    <location>
        <begin position="340"/>
        <end position="368"/>
    </location>
</feature>
<dbReference type="Pfam" id="PF02854">
    <property type="entry name" value="MIF4G"/>
    <property type="match status" value="1"/>
</dbReference>
<dbReference type="SMART" id="SM00543">
    <property type="entry name" value="MIF4G"/>
    <property type="match status" value="1"/>
</dbReference>
<feature type="region of interest" description="Disordered" evidence="4">
    <location>
        <begin position="329"/>
        <end position="372"/>
    </location>
</feature>
<dbReference type="GO" id="GO:0003729">
    <property type="term" value="F:mRNA binding"/>
    <property type="evidence" value="ECO:0007669"/>
    <property type="project" value="TreeGrafter"/>
</dbReference>
<evidence type="ECO:0000313" key="7">
    <source>
        <dbReference type="Proteomes" id="UP000076078"/>
    </source>
</evidence>
<dbReference type="OrthoDB" id="514777at2759"/>
<evidence type="ECO:0000256" key="1">
    <source>
        <dbReference type="ARBA" id="ARBA00005775"/>
    </source>
</evidence>
<evidence type="ECO:0000256" key="3">
    <source>
        <dbReference type="ARBA" id="ARBA00022917"/>
    </source>
</evidence>
<keyword evidence="7" id="KW-1185">Reference proteome</keyword>
<dbReference type="InterPro" id="IPR003890">
    <property type="entry name" value="MIF4G-like_typ-3"/>
</dbReference>
<feature type="compositionally biased region" description="Polar residues" evidence="4">
    <location>
        <begin position="329"/>
        <end position="339"/>
    </location>
</feature>
<dbReference type="PANTHER" id="PTHR23253:SF9">
    <property type="entry name" value="EUKARYOTIC TRANSLATION INITIATION FACTOR 4 GAMMA 2"/>
    <property type="match status" value="1"/>
</dbReference>
<dbReference type="AlphaFoldDB" id="A0A152A6Z5"/>
<protein>
    <submittedName>
        <fullName evidence="6">Initiation factor eIF-4 gamma middle domain-containing protein</fullName>
    </submittedName>
</protein>
<dbReference type="GO" id="GO:0016281">
    <property type="term" value="C:eukaryotic translation initiation factor 4F complex"/>
    <property type="evidence" value="ECO:0007669"/>
    <property type="project" value="TreeGrafter"/>
</dbReference>
<comment type="caution">
    <text evidence="6">The sequence shown here is derived from an EMBL/GenBank/DDBJ whole genome shotgun (WGS) entry which is preliminary data.</text>
</comment>
<keyword evidence="2 6" id="KW-0396">Initiation factor</keyword>
<dbReference type="Gene3D" id="1.25.40.180">
    <property type="match status" value="1"/>
</dbReference>
<feature type="domain" description="MIF4G" evidence="5">
    <location>
        <begin position="8"/>
        <end position="230"/>
    </location>
</feature>
<dbReference type="InterPro" id="IPR016024">
    <property type="entry name" value="ARM-type_fold"/>
</dbReference>
<dbReference type="FunCoup" id="A0A152A6Z5">
    <property type="interactions" value="377"/>
</dbReference>
<keyword evidence="3" id="KW-0648">Protein biosynthesis</keyword>
<feature type="compositionally biased region" description="Low complexity" evidence="4">
    <location>
        <begin position="605"/>
        <end position="614"/>
    </location>
</feature>
<dbReference type="STRING" id="361077.A0A152A6Z5"/>
<reference evidence="6 7" key="1">
    <citation type="submission" date="2015-12" db="EMBL/GenBank/DDBJ databases">
        <title>Dictyostelia acquired genes for synthesis and detection of signals that induce cell-type specialization by lateral gene transfer from prokaryotes.</title>
        <authorList>
            <person name="Gloeckner G."/>
            <person name="Schaap P."/>
        </authorList>
    </citation>
    <scope>NUCLEOTIDE SEQUENCE [LARGE SCALE GENOMIC DNA]</scope>
    <source>
        <strain evidence="6 7">TK</strain>
    </source>
</reference>
<dbReference type="PANTHER" id="PTHR23253">
    <property type="entry name" value="EUKARYOTIC TRANSLATION INITIATION FACTOR 4 GAMMA"/>
    <property type="match status" value="1"/>
</dbReference>
<evidence type="ECO:0000259" key="5">
    <source>
        <dbReference type="SMART" id="SM00543"/>
    </source>
</evidence>
<organism evidence="6 7">
    <name type="scientific">Tieghemostelium lacteum</name>
    <name type="common">Slime mold</name>
    <name type="synonym">Dictyostelium lacteum</name>
    <dbReference type="NCBI Taxonomy" id="361077"/>
    <lineage>
        <taxon>Eukaryota</taxon>
        <taxon>Amoebozoa</taxon>
        <taxon>Evosea</taxon>
        <taxon>Eumycetozoa</taxon>
        <taxon>Dictyostelia</taxon>
        <taxon>Dictyosteliales</taxon>
        <taxon>Raperosteliaceae</taxon>
        <taxon>Tieghemostelium</taxon>
    </lineage>
</organism>
<dbReference type="OMA" id="LVHNGLY"/>
<dbReference type="InParanoid" id="A0A152A6Z5"/>